<name>A0A0M3ITQ4_ASCLU</name>
<dbReference type="WBParaSite" id="ALUE_0002213201-mRNA-1">
    <property type="protein sequence ID" value="ALUE_0002213201-mRNA-1"/>
    <property type="gene ID" value="ALUE_0002213201"/>
</dbReference>
<dbReference type="AlphaFoldDB" id="A0A0M3ITQ4"/>
<dbReference type="Proteomes" id="UP000036681">
    <property type="component" value="Unplaced"/>
</dbReference>
<sequence length="35" mass="4017">MEIRGKNDEKRGVLYAKVTFPSFMIRKVFALRSAG</sequence>
<reference evidence="2" key="1">
    <citation type="submission" date="2017-02" db="UniProtKB">
        <authorList>
            <consortium name="WormBaseParasite"/>
        </authorList>
    </citation>
    <scope>IDENTIFICATION</scope>
</reference>
<protein>
    <submittedName>
        <fullName evidence="2">Uncharacterized protein</fullName>
    </submittedName>
</protein>
<evidence type="ECO:0000313" key="2">
    <source>
        <dbReference type="WBParaSite" id="ALUE_0002213201-mRNA-1"/>
    </source>
</evidence>
<accession>A0A0M3ITQ4</accession>
<proteinExistence type="predicted"/>
<evidence type="ECO:0000313" key="1">
    <source>
        <dbReference type="Proteomes" id="UP000036681"/>
    </source>
</evidence>
<keyword evidence="1" id="KW-1185">Reference proteome</keyword>
<organism evidence="1 2">
    <name type="scientific">Ascaris lumbricoides</name>
    <name type="common">Giant roundworm</name>
    <dbReference type="NCBI Taxonomy" id="6252"/>
    <lineage>
        <taxon>Eukaryota</taxon>
        <taxon>Metazoa</taxon>
        <taxon>Ecdysozoa</taxon>
        <taxon>Nematoda</taxon>
        <taxon>Chromadorea</taxon>
        <taxon>Rhabditida</taxon>
        <taxon>Spirurina</taxon>
        <taxon>Ascaridomorpha</taxon>
        <taxon>Ascaridoidea</taxon>
        <taxon>Ascarididae</taxon>
        <taxon>Ascaris</taxon>
    </lineage>
</organism>